<dbReference type="Pfam" id="PF04542">
    <property type="entry name" value="Sigma70_r2"/>
    <property type="match status" value="1"/>
</dbReference>
<dbReference type="NCBIfam" id="TIGR02937">
    <property type="entry name" value="sigma70-ECF"/>
    <property type="match status" value="1"/>
</dbReference>
<name>A0ABW4W6Z5_9BACI</name>
<dbReference type="InterPro" id="IPR013325">
    <property type="entry name" value="RNA_pol_sigma_r2"/>
</dbReference>
<evidence type="ECO:0000256" key="3">
    <source>
        <dbReference type="ARBA" id="ARBA00023082"/>
    </source>
</evidence>
<protein>
    <submittedName>
        <fullName evidence="8">RNA polymerase sigma factor</fullName>
    </submittedName>
</protein>
<reference evidence="9" key="1">
    <citation type="journal article" date="2019" name="Int. J. Syst. Evol. Microbiol.">
        <title>The Global Catalogue of Microorganisms (GCM) 10K type strain sequencing project: providing services to taxonomists for standard genome sequencing and annotation.</title>
        <authorList>
            <consortium name="The Broad Institute Genomics Platform"/>
            <consortium name="The Broad Institute Genome Sequencing Center for Infectious Disease"/>
            <person name="Wu L."/>
            <person name="Ma J."/>
        </authorList>
    </citation>
    <scope>NUCLEOTIDE SEQUENCE [LARGE SCALE GENOMIC DNA]</scope>
    <source>
        <strain evidence="9">R28</strain>
    </source>
</reference>
<dbReference type="EMBL" id="JBHUHQ010000040">
    <property type="protein sequence ID" value="MFD2046565.1"/>
    <property type="molecule type" value="Genomic_DNA"/>
</dbReference>
<dbReference type="Proteomes" id="UP001597383">
    <property type="component" value="Unassembled WGS sequence"/>
</dbReference>
<evidence type="ECO:0000256" key="5">
    <source>
        <dbReference type="ARBA" id="ARBA00023163"/>
    </source>
</evidence>
<evidence type="ECO:0000313" key="8">
    <source>
        <dbReference type="EMBL" id="MFD2046565.1"/>
    </source>
</evidence>
<keyword evidence="3" id="KW-0731">Sigma factor</keyword>
<accession>A0ABW4W6Z5</accession>
<dbReference type="InterPro" id="IPR013249">
    <property type="entry name" value="RNA_pol_sigma70_r4_t2"/>
</dbReference>
<dbReference type="SUPFAM" id="SSF88946">
    <property type="entry name" value="Sigma2 domain of RNA polymerase sigma factors"/>
    <property type="match status" value="1"/>
</dbReference>
<evidence type="ECO:0000256" key="1">
    <source>
        <dbReference type="ARBA" id="ARBA00010641"/>
    </source>
</evidence>
<organism evidence="8 9">
    <name type="scientific">Ornithinibacillus salinisoli</name>
    <dbReference type="NCBI Taxonomy" id="1848459"/>
    <lineage>
        <taxon>Bacteria</taxon>
        <taxon>Bacillati</taxon>
        <taxon>Bacillota</taxon>
        <taxon>Bacilli</taxon>
        <taxon>Bacillales</taxon>
        <taxon>Bacillaceae</taxon>
        <taxon>Ornithinibacillus</taxon>
    </lineage>
</organism>
<gene>
    <name evidence="8" type="ORF">ACFSJF_20055</name>
</gene>
<keyword evidence="5" id="KW-0804">Transcription</keyword>
<evidence type="ECO:0000259" key="6">
    <source>
        <dbReference type="Pfam" id="PF04542"/>
    </source>
</evidence>
<comment type="caution">
    <text evidence="8">The sequence shown here is derived from an EMBL/GenBank/DDBJ whole genome shotgun (WGS) entry which is preliminary data.</text>
</comment>
<dbReference type="CDD" id="cd06171">
    <property type="entry name" value="Sigma70_r4"/>
    <property type="match status" value="1"/>
</dbReference>
<dbReference type="InterPro" id="IPR036388">
    <property type="entry name" value="WH-like_DNA-bd_sf"/>
</dbReference>
<dbReference type="SUPFAM" id="SSF88659">
    <property type="entry name" value="Sigma3 and sigma4 domains of RNA polymerase sigma factors"/>
    <property type="match status" value="1"/>
</dbReference>
<dbReference type="InterPro" id="IPR014284">
    <property type="entry name" value="RNA_pol_sigma-70_dom"/>
</dbReference>
<dbReference type="Gene3D" id="1.10.1740.10">
    <property type="match status" value="1"/>
</dbReference>
<dbReference type="PANTHER" id="PTHR43133:SF52">
    <property type="entry name" value="ECF RNA POLYMERASE SIGMA FACTOR SIGL"/>
    <property type="match status" value="1"/>
</dbReference>
<dbReference type="InterPro" id="IPR007627">
    <property type="entry name" value="RNA_pol_sigma70_r2"/>
</dbReference>
<dbReference type="Gene3D" id="1.10.10.10">
    <property type="entry name" value="Winged helix-like DNA-binding domain superfamily/Winged helix DNA-binding domain"/>
    <property type="match status" value="1"/>
</dbReference>
<dbReference type="InterPro" id="IPR013324">
    <property type="entry name" value="RNA_pol_sigma_r3/r4-like"/>
</dbReference>
<keyword evidence="2" id="KW-0805">Transcription regulation</keyword>
<evidence type="ECO:0000259" key="7">
    <source>
        <dbReference type="Pfam" id="PF08281"/>
    </source>
</evidence>
<evidence type="ECO:0000313" key="9">
    <source>
        <dbReference type="Proteomes" id="UP001597383"/>
    </source>
</evidence>
<keyword evidence="4" id="KW-0238">DNA-binding</keyword>
<sequence length="167" mass="20294">MDEFKQLYIKYEKQIYKYLFYLSGDKFIAEELTQETFFQAFKTIHRFKGRSKISTWLFQIAKFTYYSYLKKNKKVEWVTDTDTFENEILNKETPEVIYEKKEESIYVLHALKKLKQPQQEIIILRFYNELSFKEIGEIFNQSDTWARVNFYRAKNKLSSIIYGGEEA</sequence>
<feature type="domain" description="RNA polymerase sigma-70 region 2" evidence="6">
    <location>
        <begin position="7"/>
        <end position="74"/>
    </location>
</feature>
<feature type="domain" description="RNA polymerase sigma factor 70 region 4 type 2" evidence="7">
    <location>
        <begin position="106"/>
        <end position="157"/>
    </location>
</feature>
<evidence type="ECO:0000256" key="4">
    <source>
        <dbReference type="ARBA" id="ARBA00023125"/>
    </source>
</evidence>
<dbReference type="PANTHER" id="PTHR43133">
    <property type="entry name" value="RNA POLYMERASE ECF-TYPE SIGMA FACTO"/>
    <property type="match status" value="1"/>
</dbReference>
<dbReference type="RefSeq" id="WP_377558615.1">
    <property type="nucleotide sequence ID" value="NZ_JBHUHQ010000040.1"/>
</dbReference>
<proteinExistence type="inferred from homology"/>
<dbReference type="InterPro" id="IPR039425">
    <property type="entry name" value="RNA_pol_sigma-70-like"/>
</dbReference>
<evidence type="ECO:0000256" key="2">
    <source>
        <dbReference type="ARBA" id="ARBA00023015"/>
    </source>
</evidence>
<dbReference type="Pfam" id="PF08281">
    <property type="entry name" value="Sigma70_r4_2"/>
    <property type="match status" value="1"/>
</dbReference>
<keyword evidence="9" id="KW-1185">Reference proteome</keyword>
<comment type="similarity">
    <text evidence="1">Belongs to the sigma-70 factor family. ECF subfamily.</text>
</comment>